<evidence type="ECO:0000256" key="1">
    <source>
        <dbReference type="SAM" id="Phobius"/>
    </source>
</evidence>
<keyword evidence="4" id="KW-1185">Reference proteome</keyword>
<gene>
    <name evidence="3" type="ORF">U6A24_04380</name>
</gene>
<name>A0ABU5ZRJ1_9FLAO</name>
<dbReference type="InterPro" id="IPR010559">
    <property type="entry name" value="Sig_transdc_His_kin_internal"/>
</dbReference>
<feature type="transmembrane region" description="Helical" evidence="1">
    <location>
        <begin position="39"/>
        <end position="58"/>
    </location>
</feature>
<dbReference type="Pfam" id="PF06580">
    <property type="entry name" value="His_kinase"/>
    <property type="match status" value="1"/>
</dbReference>
<accession>A0ABU5ZRJ1</accession>
<dbReference type="Proteomes" id="UP001327027">
    <property type="component" value="Unassembled WGS sequence"/>
</dbReference>
<reference evidence="3 4" key="1">
    <citation type="journal article" date="2013" name="Int. J. Syst. Evol. Microbiol.">
        <title>Aquimarina gracilis sp. nov., isolated from the gut microflora of a mussel, Mytilus coruscus, and emended description of Aquimarina spongiae.</title>
        <authorList>
            <person name="Park S.C."/>
            <person name="Choe H.N."/>
            <person name="Baik K.S."/>
            <person name="Seong C.N."/>
        </authorList>
    </citation>
    <scope>NUCLEOTIDE SEQUENCE [LARGE SCALE GENOMIC DNA]</scope>
    <source>
        <strain evidence="3 4">PSC32</strain>
    </source>
</reference>
<keyword evidence="1" id="KW-0812">Transmembrane</keyword>
<dbReference type="PANTHER" id="PTHR34220:SF7">
    <property type="entry name" value="SENSOR HISTIDINE KINASE YPDA"/>
    <property type="match status" value="1"/>
</dbReference>
<keyword evidence="1" id="KW-0472">Membrane</keyword>
<proteinExistence type="predicted"/>
<feature type="domain" description="Signal transduction histidine kinase internal region" evidence="2">
    <location>
        <begin position="144"/>
        <end position="222"/>
    </location>
</feature>
<evidence type="ECO:0000313" key="3">
    <source>
        <dbReference type="EMBL" id="MEB3344684.1"/>
    </source>
</evidence>
<keyword evidence="1" id="KW-1133">Transmembrane helix</keyword>
<dbReference type="GO" id="GO:0016301">
    <property type="term" value="F:kinase activity"/>
    <property type="evidence" value="ECO:0007669"/>
    <property type="project" value="UniProtKB-KW"/>
</dbReference>
<comment type="caution">
    <text evidence="3">The sequence shown here is derived from an EMBL/GenBank/DDBJ whole genome shotgun (WGS) entry which is preliminary data.</text>
</comment>
<feature type="transmembrane region" description="Helical" evidence="1">
    <location>
        <begin position="65"/>
        <end position="89"/>
    </location>
</feature>
<dbReference type="RefSeq" id="WP_324178724.1">
    <property type="nucleotide sequence ID" value="NZ_BAABAW010000003.1"/>
</dbReference>
<organism evidence="3 4">
    <name type="scientific">Aquimarina gracilis</name>
    <dbReference type="NCBI Taxonomy" id="874422"/>
    <lineage>
        <taxon>Bacteria</taxon>
        <taxon>Pseudomonadati</taxon>
        <taxon>Bacteroidota</taxon>
        <taxon>Flavobacteriia</taxon>
        <taxon>Flavobacteriales</taxon>
        <taxon>Flavobacteriaceae</taxon>
        <taxon>Aquimarina</taxon>
    </lineage>
</organism>
<dbReference type="EMBL" id="JAYKLX010000002">
    <property type="protein sequence ID" value="MEB3344684.1"/>
    <property type="molecule type" value="Genomic_DNA"/>
</dbReference>
<evidence type="ECO:0000259" key="2">
    <source>
        <dbReference type="Pfam" id="PF06580"/>
    </source>
</evidence>
<sequence>MYKRSWLKYVLLFAFCLFRHTLTRIKIHGGFEGLHFTDGLYWSFLNGVICILIIDWLSKKFKKTGFLFLYSTVGNLIIVSIYSIMVMYYLGPGLEDTKFVITELTYFLFEVILVTTLYLLYILIKNYQEKEKELLILQNTQAKMEVKLLEDQINPHFLFNNLNILSTIINKGKSKDADQFLNTFSRIYRYVIDYKNQELILLSKELEFVKDYIYLLEKRFVNSYTFNINIAGNEETKYYIIPNTLQILVENIVKHNEGSSDHPVEVFLDIQEDHLVIKNTYSPKKYKPESKKIGLSNLKKKRYRLLYEQEISITQYKDYFIVNIPLVIKHI</sequence>
<keyword evidence="3" id="KW-0808">Transferase</keyword>
<feature type="transmembrane region" description="Helical" evidence="1">
    <location>
        <begin position="104"/>
        <end position="124"/>
    </location>
</feature>
<protein>
    <submittedName>
        <fullName evidence="3">Histidine kinase</fullName>
    </submittedName>
</protein>
<evidence type="ECO:0000313" key="4">
    <source>
        <dbReference type="Proteomes" id="UP001327027"/>
    </source>
</evidence>
<dbReference type="InterPro" id="IPR050640">
    <property type="entry name" value="Bact_2-comp_sensor_kinase"/>
</dbReference>
<keyword evidence="3" id="KW-0418">Kinase</keyword>
<dbReference type="PANTHER" id="PTHR34220">
    <property type="entry name" value="SENSOR HISTIDINE KINASE YPDA"/>
    <property type="match status" value="1"/>
</dbReference>